<keyword evidence="4 7" id="KW-0812">Transmembrane</keyword>
<feature type="transmembrane region" description="Helical" evidence="7">
    <location>
        <begin position="15"/>
        <end position="36"/>
    </location>
</feature>
<accession>A0A0F5I2A2</accession>
<reference evidence="10" key="1">
    <citation type="submission" date="2015-02" db="EMBL/GenBank/DDBJ databases">
        <title>Genome Assembly of Bacillaceae bacterium MTCC 8252.</title>
        <authorList>
            <person name="Verma A."/>
            <person name="Khatri I."/>
            <person name="Mual P."/>
            <person name="Subramanian S."/>
            <person name="Krishnamurthi S."/>
        </authorList>
    </citation>
    <scope>NUCLEOTIDE SEQUENCE [LARGE SCALE GENOMIC DNA]</scope>
    <source>
        <strain evidence="10">MTCC 8252</strain>
    </source>
</reference>
<comment type="caution">
    <text evidence="10">The sequence shown here is derived from an EMBL/GenBank/DDBJ whole genome shotgun (WGS) entry which is preliminary data.</text>
</comment>
<evidence type="ECO:0000313" key="10">
    <source>
        <dbReference type="EMBL" id="KKB39573.1"/>
    </source>
</evidence>
<dbReference type="Gene3D" id="3.30.70.1350">
    <property type="entry name" value="Cation efflux protein, cytoplasmic domain"/>
    <property type="match status" value="1"/>
</dbReference>
<keyword evidence="3" id="KW-0813">Transport</keyword>
<evidence type="ECO:0000256" key="3">
    <source>
        <dbReference type="ARBA" id="ARBA00022448"/>
    </source>
</evidence>
<keyword evidence="6 7" id="KW-0472">Membrane</keyword>
<sequence>MDEQYETLQQGEKGAWLSIAAYIFLAFLKITVGYIGHSKALQADGLNNFTDILASVAILIGLKIARKPPDKDHQYGHFRAETIASLIASFIMFAVGLQVLLEAVQSFFSSAEETPHMLTAWTALFSAGVMYIVYRYNLRLGRRIKSQSIIAAAQDNRSDALVSVGAFVGITGSQFGLGWLDLLTALIVGLIIIKTAWDIFTQATHALTDGFDEELLEEMHEAIAKIPEVQQVRSVKARMHGNFVLVDVTITVHPYLNVIDSHFITEGIEDLLLENYNVQEANIHIEPGTTEWE</sequence>
<evidence type="ECO:0000256" key="2">
    <source>
        <dbReference type="ARBA" id="ARBA00008114"/>
    </source>
</evidence>
<dbReference type="RefSeq" id="WP_039237237.1">
    <property type="nucleotide sequence ID" value="NZ_JWIR02000040.1"/>
</dbReference>
<dbReference type="FunFam" id="1.20.1510.10:FF:000006">
    <property type="entry name" value="Divalent cation efflux transporter"/>
    <property type="match status" value="1"/>
</dbReference>
<evidence type="ECO:0000313" key="11">
    <source>
        <dbReference type="Proteomes" id="UP000031563"/>
    </source>
</evidence>
<protein>
    <submittedName>
        <fullName evidence="10">Cobalt-zinc-cadmium resistance protein</fullName>
    </submittedName>
</protein>
<dbReference type="GO" id="GO:0008324">
    <property type="term" value="F:monoatomic cation transmembrane transporter activity"/>
    <property type="evidence" value="ECO:0007669"/>
    <property type="project" value="InterPro"/>
</dbReference>
<name>A0A0F5HUI5_BACTR</name>
<dbReference type="OrthoDB" id="9806522at2"/>
<proteinExistence type="inferred from homology"/>
<evidence type="ECO:0000256" key="4">
    <source>
        <dbReference type="ARBA" id="ARBA00022692"/>
    </source>
</evidence>
<dbReference type="Pfam" id="PF16916">
    <property type="entry name" value="ZT_dimer"/>
    <property type="match status" value="1"/>
</dbReference>
<keyword evidence="11" id="KW-1185">Reference proteome</keyword>
<evidence type="ECO:0000256" key="6">
    <source>
        <dbReference type="ARBA" id="ARBA00023136"/>
    </source>
</evidence>
<feature type="domain" description="Cation efflux protein cytoplasmic" evidence="9">
    <location>
        <begin position="212"/>
        <end position="287"/>
    </location>
</feature>
<dbReference type="AlphaFoldDB" id="A0A0F5HUI5"/>
<dbReference type="PANTHER" id="PTHR43840">
    <property type="entry name" value="MITOCHONDRIAL METAL TRANSPORTER 1-RELATED"/>
    <property type="match status" value="1"/>
</dbReference>
<dbReference type="InterPro" id="IPR002524">
    <property type="entry name" value="Cation_efflux"/>
</dbReference>
<dbReference type="InterPro" id="IPR036837">
    <property type="entry name" value="Cation_efflux_CTD_sf"/>
</dbReference>
<evidence type="ECO:0000256" key="7">
    <source>
        <dbReference type="SAM" id="Phobius"/>
    </source>
</evidence>
<dbReference type="InterPro" id="IPR027470">
    <property type="entry name" value="Cation_efflux_CTD"/>
</dbReference>
<feature type="transmembrane region" description="Helical" evidence="7">
    <location>
        <begin position="86"/>
        <end position="108"/>
    </location>
</feature>
<dbReference type="Pfam" id="PF01545">
    <property type="entry name" value="Cation_efflux"/>
    <property type="match status" value="1"/>
</dbReference>
<feature type="domain" description="Cation efflux protein transmembrane" evidence="8">
    <location>
        <begin position="16"/>
        <end position="206"/>
    </location>
</feature>
<dbReference type="InterPro" id="IPR050291">
    <property type="entry name" value="CDF_Transporter"/>
</dbReference>
<feature type="transmembrane region" description="Helical" evidence="7">
    <location>
        <begin position="159"/>
        <end position="176"/>
    </location>
</feature>
<dbReference type="Proteomes" id="UP000031563">
    <property type="component" value="Unassembled WGS sequence"/>
</dbReference>
<dbReference type="SUPFAM" id="SSF160240">
    <property type="entry name" value="Cation efflux protein cytoplasmic domain-like"/>
    <property type="match status" value="1"/>
</dbReference>
<dbReference type="SUPFAM" id="SSF161111">
    <property type="entry name" value="Cation efflux protein transmembrane domain-like"/>
    <property type="match status" value="1"/>
</dbReference>
<evidence type="ECO:0000259" key="9">
    <source>
        <dbReference type="Pfam" id="PF16916"/>
    </source>
</evidence>
<dbReference type="STRING" id="1221996.QY95_02203"/>
<gene>
    <name evidence="10" type="ORF">QY95_02203</name>
</gene>
<dbReference type="PANTHER" id="PTHR43840:SF50">
    <property type="entry name" value="MANGANESE EFFLUX SYSTEM PROTEIN MNES"/>
    <property type="match status" value="1"/>
</dbReference>
<dbReference type="NCBIfam" id="TIGR01297">
    <property type="entry name" value="CDF"/>
    <property type="match status" value="1"/>
</dbReference>
<dbReference type="GO" id="GO:0016020">
    <property type="term" value="C:membrane"/>
    <property type="evidence" value="ECO:0007669"/>
    <property type="project" value="UniProtKB-SubCell"/>
</dbReference>
<dbReference type="InterPro" id="IPR027469">
    <property type="entry name" value="Cation_efflux_TMD_sf"/>
</dbReference>
<evidence type="ECO:0000256" key="5">
    <source>
        <dbReference type="ARBA" id="ARBA00022989"/>
    </source>
</evidence>
<evidence type="ECO:0000259" key="8">
    <source>
        <dbReference type="Pfam" id="PF01545"/>
    </source>
</evidence>
<accession>A0A0F5HUI5</accession>
<comment type="similarity">
    <text evidence="2">Belongs to the cation diffusion facilitator (CDF) transporter (TC 2.A.4) family.</text>
</comment>
<dbReference type="Gene3D" id="1.20.1510.10">
    <property type="entry name" value="Cation efflux protein transmembrane domain"/>
    <property type="match status" value="1"/>
</dbReference>
<dbReference type="InterPro" id="IPR058533">
    <property type="entry name" value="Cation_efflux_TM"/>
</dbReference>
<keyword evidence="5 7" id="KW-1133">Transmembrane helix</keyword>
<feature type="transmembrane region" description="Helical" evidence="7">
    <location>
        <begin position="48"/>
        <end position="65"/>
    </location>
</feature>
<comment type="subcellular location">
    <subcellularLocation>
        <location evidence="1">Membrane</location>
        <topology evidence="1">Multi-pass membrane protein</topology>
    </subcellularLocation>
</comment>
<evidence type="ECO:0000256" key="1">
    <source>
        <dbReference type="ARBA" id="ARBA00004141"/>
    </source>
</evidence>
<organism evidence="10 11">
    <name type="scientific">Bacillus thermotolerans</name>
    <name type="common">Quasibacillus thermotolerans</name>
    <dbReference type="NCBI Taxonomy" id="1221996"/>
    <lineage>
        <taxon>Bacteria</taxon>
        <taxon>Bacillati</taxon>
        <taxon>Bacillota</taxon>
        <taxon>Bacilli</taxon>
        <taxon>Bacillales</taxon>
        <taxon>Bacillaceae</taxon>
        <taxon>Bacillus</taxon>
    </lineage>
</organism>
<dbReference type="EMBL" id="JWIR02000040">
    <property type="protein sequence ID" value="KKB39573.1"/>
    <property type="molecule type" value="Genomic_DNA"/>
</dbReference>
<feature type="transmembrane region" description="Helical" evidence="7">
    <location>
        <begin position="120"/>
        <end position="138"/>
    </location>
</feature>